<sequence>MLGEASSSGAGTISSAAGACPLPAGPGSSTSSISPPPELELGGAICSPEIELDELLEIQRRNDPREEKGVGLSQVGSRYVFLSWLSHCVSSTFLRVGQKIVSGGYI</sequence>
<keyword evidence="3" id="KW-1185">Reference proteome</keyword>
<feature type="compositionally biased region" description="Low complexity" evidence="1">
    <location>
        <begin position="21"/>
        <end position="33"/>
    </location>
</feature>
<evidence type="ECO:0000313" key="2">
    <source>
        <dbReference type="EMBL" id="WOL19429.1"/>
    </source>
</evidence>
<name>A0AAQ3L2M3_9LILI</name>
<dbReference type="Proteomes" id="UP001327560">
    <property type="component" value="Chromosome 9"/>
</dbReference>
<feature type="region of interest" description="Disordered" evidence="1">
    <location>
        <begin position="21"/>
        <end position="42"/>
    </location>
</feature>
<evidence type="ECO:0000313" key="3">
    <source>
        <dbReference type="Proteomes" id="UP001327560"/>
    </source>
</evidence>
<reference evidence="2 3" key="1">
    <citation type="submission" date="2023-10" db="EMBL/GenBank/DDBJ databases">
        <title>Chromosome-scale genome assembly provides insights into flower coloration mechanisms of Canna indica.</title>
        <authorList>
            <person name="Li C."/>
        </authorList>
    </citation>
    <scope>NUCLEOTIDE SEQUENCE [LARGE SCALE GENOMIC DNA]</scope>
    <source>
        <tissue evidence="2">Flower</tissue>
    </source>
</reference>
<evidence type="ECO:0000256" key="1">
    <source>
        <dbReference type="SAM" id="MobiDB-lite"/>
    </source>
</evidence>
<dbReference type="AlphaFoldDB" id="A0AAQ3L2M3"/>
<protein>
    <submittedName>
        <fullName evidence="2">Uncharacterized protein</fullName>
    </submittedName>
</protein>
<dbReference type="EMBL" id="CP136898">
    <property type="protein sequence ID" value="WOL19429.1"/>
    <property type="molecule type" value="Genomic_DNA"/>
</dbReference>
<accession>A0AAQ3L2M3</accession>
<proteinExistence type="predicted"/>
<gene>
    <name evidence="2" type="ORF">Cni_G28227</name>
</gene>
<organism evidence="2 3">
    <name type="scientific">Canna indica</name>
    <name type="common">Indian-shot</name>
    <dbReference type="NCBI Taxonomy" id="4628"/>
    <lineage>
        <taxon>Eukaryota</taxon>
        <taxon>Viridiplantae</taxon>
        <taxon>Streptophyta</taxon>
        <taxon>Embryophyta</taxon>
        <taxon>Tracheophyta</taxon>
        <taxon>Spermatophyta</taxon>
        <taxon>Magnoliopsida</taxon>
        <taxon>Liliopsida</taxon>
        <taxon>Zingiberales</taxon>
        <taxon>Cannaceae</taxon>
        <taxon>Canna</taxon>
    </lineage>
</organism>